<dbReference type="SUPFAM" id="SSF56925">
    <property type="entry name" value="OMPA-like"/>
    <property type="match status" value="1"/>
</dbReference>
<dbReference type="Proteomes" id="UP001595976">
    <property type="component" value="Unassembled WGS sequence"/>
</dbReference>
<keyword evidence="7" id="KW-1133">Transmembrane helix</keyword>
<evidence type="ECO:0000256" key="6">
    <source>
        <dbReference type="SAM" id="MobiDB-lite"/>
    </source>
</evidence>
<dbReference type="PANTHER" id="PTHR34001:SF3">
    <property type="entry name" value="BLL7405 PROTEIN"/>
    <property type="match status" value="1"/>
</dbReference>
<feature type="transmembrane region" description="Helical" evidence="7">
    <location>
        <begin position="48"/>
        <end position="66"/>
    </location>
</feature>
<evidence type="ECO:0000313" key="9">
    <source>
        <dbReference type="EMBL" id="MFC5294961.1"/>
    </source>
</evidence>
<sequence>MLHDDDPVNRHPDGGCLPQGRGGKWTNAPRAESKYASTERRTMSSNNLLAGAVALSFVVGSSALAADLPSRKYDLVAPLAPAFTWTGFDVGANAGVAWTHGTTRLAPFDPRWFDIIDQFGGWRKSGSDIGFSGGGQLGYDYQFGSIVLGAETDFNHVDAKSRLNGQGGFSLADLGTVENAFSARSRVAWFGTLRARIGLAPMERLMVYGTGGLAYGLVKSTAVETIGLYDLAGTNVFSLPSTGSKSGTRLGWTLGSGAEYALTDHVSVKAEYLYVDLGGSASIPLPPWAPPRSASIAARSSAWPGRASITASDRVGVCDSPRMGVPPLRHGIPANSPVAA</sequence>
<protein>
    <submittedName>
        <fullName evidence="9">Outer membrane protein</fullName>
    </submittedName>
</protein>
<keyword evidence="4" id="KW-0998">Cell outer membrane</keyword>
<dbReference type="InterPro" id="IPR051692">
    <property type="entry name" value="OMP-like"/>
</dbReference>
<comment type="subcellular location">
    <subcellularLocation>
        <location evidence="1">Cell outer membrane</location>
    </subcellularLocation>
</comment>
<keyword evidence="3 7" id="KW-0472">Membrane</keyword>
<gene>
    <name evidence="9" type="ORF">ACFPK2_18375</name>
</gene>
<feature type="region of interest" description="Disordered" evidence="6">
    <location>
        <begin position="1"/>
        <end position="31"/>
    </location>
</feature>
<dbReference type="Pfam" id="PF13505">
    <property type="entry name" value="OMP_b-brl"/>
    <property type="match status" value="1"/>
</dbReference>
<dbReference type="EMBL" id="JBHSLI010000007">
    <property type="protein sequence ID" value="MFC5294961.1"/>
    <property type="molecule type" value="Genomic_DNA"/>
</dbReference>
<reference evidence="10" key="1">
    <citation type="journal article" date="2019" name="Int. J. Syst. Evol. Microbiol.">
        <title>The Global Catalogue of Microorganisms (GCM) 10K type strain sequencing project: providing services to taxonomists for standard genome sequencing and annotation.</title>
        <authorList>
            <consortium name="The Broad Institute Genomics Platform"/>
            <consortium name="The Broad Institute Genome Sequencing Center for Infectious Disease"/>
            <person name="Wu L."/>
            <person name="Ma J."/>
        </authorList>
    </citation>
    <scope>NUCLEOTIDE SEQUENCE [LARGE SCALE GENOMIC DNA]</scope>
    <source>
        <strain evidence="10">CGMCC 1.15643</strain>
    </source>
</reference>
<dbReference type="InterPro" id="IPR027385">
    <property type="entry name" value="Beta-barrel_OMP"/>
</dbReference>
<dbReference type="Gene3D" id="2.40.160.20">
    <property type="match status" value="1"/>
</dbReference>
<evidence type="ECO:0000256" key="2">
    <source>
        <dbReference type="ARBA" id="ARBA00022729"/>
    </source>
</evidence>
<dbReference type="RefSeq" id="WP_158446140.1">
    <property type="nucleotide sequence ID" value="NZ_JAOAOS010000003.1"/>
</dbReference>
<proteinExistence type="inferred from homology"/>
<accession>A0ABW0F8N5</accession>
<comment type="caution">
    <text evidence="9">The sequence shown here is derived from an EMBL/GenBank/DDBJ whole genome shotgun (WGS) entry which is preliminary data.</text>
</comment>
<organism evidence="9 10">
    <name type="scientific">Bosea minatitlanensis</name>
    <dbReference type="NCBI Taxonomy" id="128782"/>
    <lineage>
        <taxon>Bacteria</taxon>
        <taxon>Pseudomonadati</taxon>
        <taxon>Pseudomonadota</taxon>
        <taxon>Alphaproteobacteria</taxon>
        <taxon>Hyphomicrobiales</taxon>
        <taxon>Boseaceae</taxon>
        <taxon>Bosea</taxon>
    </lineage>
</organism>
<name>A0ABW0F8N5_9HYPH</name>
<evidence type="ECO:0000313" key="10">
    <source>
        <dbReference type="Proteomes" id="UP001595976"/>
    </source>
</evidence>
<feature type="domain" description="Outer membrane protein beta-barrel" evidence="8">
    <location>
        <begin position="82"/>
        <end position="278"/>
    </location>
</feature>
<evidence type="ECO:0000256" key="1">
    <source>
        <dbReference type="ARBA" id="ARBA00004442"/>
    </source>
</evidence>
<evidence type="ECO:0000256" key="7">
    <source>
        <dbReference type="SAM" id="Phobius"/>
    </source>
</evidence>
<keyword evidence="10" id="KW-1185">Reference proteome</keyword>
<dbReference type="PANTHER" id="PTHR34001">
    <property type="entry name" value="BLL7405 PROTEIN"/>
    <property type="match status" value="1"/>
</dbReference>
<evidence type="ECO:0000259" key="8">
    <source>
        <dbReference type="Pfam" id="PF13505"/>
    </source>
</evidence>
<keyword evidence="7" id="KW-0812">Transmembrane</keyword>
<feature type="compositionally biased region" description="Basic and acidic residues" evidence="6">
    <location>
        <begin position="1"/>
        <end position="13"/>
    </location>
</feature>
<evidence type="ECO:0000256" key="5">
    <source>
        <dbReference type="ARBA" id="ARBA00038306"/>
    </source>
</evidence>
<dbReference type="InterPro" id="IPR011250">
    <property type="entry name" value="OMP/PagP_B-barrel"/>
</dbReference>
<evidence type="ECO:0000256" key="4">
    <source>
        <dbReference type="ARBA" id="ARBA00023237"/>
    </source>
</evidence>
<keyword evidence="2" id="KW-0732">Signal</keyword>
<comment type="similarity">
    <text evidence="5">Belongs to the Omp25/RopB family.</text>
</comment>
<evidence type="ECO:0000256" key="3">
    <source>
        <dbReference type="ARBA" id="ARBA00023136"/>
    </source>
</evidence>